<evidence type="ECO:0000256" key="1">
    <source>
        <dbReference type="ARBA" id="ARBA00004173"/>
    </source>
</evidence>
<dbReference type="Pfam" id="PF00238">
    <property type="entry name" value="Ribosomal_L14"/>
    <property type="match status" value="1"/>
</dbReference>
<dbReference type="InterPro" id="IPR023335">
    <property type="entry name" value="ATP12_ortho_dom_sf"/>
</dbReference>
<dbReference type="Gene3D" id="1.10.3580.10">
    <property type="entry name" value="ATP12 ATPase"/>
    <property type="match status" value="1"/>
</dbReference>
<evidence type="ECO:0000256" key="10">
    <source>
        <dbReference type="ARBA" id="ARBA00040118"/>
    </source>
</evidence>
<dbReference type="GO" id="GO:0033615">
    <property type="term" value="P:mitochondrial proton-transporting ATP synthase complex assembly"/>
    <property type="evidence" value="ECO:0007669"/>
    <property type="project" value="TreeGrafter"/>
</dbReference>
<evidence type="ECO:0000256" key="9">
    <source>
        <dbReference type="ARBA" id="ARBA00037226"/>
    </source>
</evidence>
<proteinExistence type="inferred from homology"/>
<dbReference type="Proteomes" id="UP000033140">
    <property type="component" value="Unassembled WGS sequence"/>
</dbReference>
<dbReference type="InterPro" id="IPR000218">
    <property type="entry name" value="Ribosomal_uL14"/>
</dbReference>
<dbReference type="FunFam" id="2.40.150.20:FF:000005">
    <property type="entry name" value="50S ribosomal protein L14"/>
    <property type="match status" value="1"/>
</dbReference>
<dbReference type="GO" id="GO:0005739">
    <property type="term" value="C:mitochondrion"/>
    <property type="evidence" value="ECO:0007669"/>
    <property type="project" value="UniProtKB-SubCell"/>
</dbReference>
<reference evidence="11 12" key="1">
    <citation type="journal article" date="2011" name="J. Gen. Appl. Microbiol.">
        <title>Draft genome sequencing of the enigmatic yeast Saitoella complicata.</title>
        <authorList>
            <person name="Nishida H."/>
            <person name="Hamamoto M."/>
            <person name="Sugiyama J."/>
        </authorList>
    </citation>
    <scope>NUCLEOTIDE SEQUENCE [LARGE SCALE GENOMIC DNA]</scope>
    <source>
        <strain evidence="11 12">NRRL Y-17804</strain>
    </source>
</reference>
<dbReference type="AlphaFoldDB" id="A0A0E9NNY9"/>
<reference evidence="11 12" key="2">
    <citation type="journal article" date="2014" name="J. Gen. Appl. Microbiol.">
        <title>The early diverging ascomycetous budding yeast Saitoella complicata has three histone deacetylases belonging to the Clr6, Hos2, and Rpd3 lineages.</title>
        <authorList>
            <person name="Nishida H."/>
            <person name="Matsumoto T."/>
            <person name="Kondo S."/>
            <person name="Hamamoto M."/>
            <person name="Yoshikawa H."/>
        </authorList>
    </citation>
    <scope>NUCLEOTIDE SEQUENCE [LARGE SCALE GENOMIC DNA]</scope>
    <source>
        <strain evidence="11 12">NRRL Y-17804</strain>
    </source>
</reference>
<evidence type="ECO:0000256" key="2">
    <source>
        <dbReference type="ARBA" id="ARBA00008231"/>
    </source>
</evidence>
<dbReference type="SUPFAM" id="SSF50193">
    <property type="entry name" value="Ribosomal protein L14"/>
    <property type="match status" value="1"/>
</dbReference>
<reference evidence="11 12" key="3">
    <citation type="journal article" date="2015" name="Genome Announc.">
        <title>Draft Genome Sequence of the Archiascomycetous Yeast Saitoella complicata.</title>
        <authorList>
            <person name="Yamauchi K."/>
            <person name="Kondo S."/>
            <person name="Hamamoto M."/>
            <person name="Takahashi Y."/>
            <person name="Ogura Y."/>
            <person name="Hayashi T."/>
            <person name="Nishida H."/>
        </authorList>
    </citation>
    <scope>NUCLEOTIDE SEQUENCE [LARGE SCALE GENOMIC DNA]</scope>
    <source>
        <strain evidence="11 12">NRRL Y-17804</strain>
    </source>
</reference>
<dbReference type="InterPro" id="IPR042272">
    <property type="entry name" value="ATP12_ATP_synth-F1-assembly_N"/>
</dbReference>
<comment type="caution">
    <text evidence="11">The sequence shown here is derived from an EMBL/GenBank/DDBJ whole genome shotgun (WGS) entry which is preliminary data.</text>
</comment>
<dbReference type="Gene3D" id="2.40.150.20">
    <property type="entry name" value="Ribosomal protein L14"/>
    <property type="match status" value="1"/>
</dbReference>
<dbReference type="SUPFAM" id="SSF160909">
    <property type="entry name" value="ATP12-like"/>
    <property type="match status" value="1"/>
</dbReference>
<keyword evidence="6" id="KW-0496">Mitochondrion</keyword>
<sequence>MIALKGLMTCIDNSGALIVECVNTLKAGRFAGIGDECVVVVKKAKPIPTEVDGTAAYASKIRRGEVRHAVIVRTKKETRREDGRYIRFDDNACIILNNKGEPLGTRITGVVAAELRHKKWAKVLSLAPRFFLFLWSRGIITHSYSMDIAWKEQTEYKANAEISEATRRNRTTPTGTMYSISSLARLSTMRTIRPCTAAFRSIHASVPRRMAEALPNQPSQTKLAEKTMKRFWKTVNVVSVADGYNVNLDSRPLKTPSGARLVVPHNKPHLAYLIAAEWNSLPTASIRQHSLPLTSLVGRYIDYFDPATAKDVTKGRSEAIRDLMRYIDTDTLVIWAESRQERLLELQKEHWTPLIREAEKYLTQHAAANNLLKDTDSVKMSVLEGDAGIIGHRQPPLTKSIGQHYVESLLPWELAAFERTVLHTKSFLLGILMVGRPRAIGVKDCARVATLEVEEQTRVWGEVEDTHDVEKADALRTLGSVAVLLDVQAQAN</sequence>
<dbReference type="NCBIfam" id="TIGR01067">
    <property type="entry name" value="rplN_bact"/>
    <property type="match status" value="1"/>
</dbReference>
<dbReference type="EMBL" id="BACD03000045">
    <property type="protein sequence ID" value="GAO51381.1"/>
    <property type="molecule type" value="Genomic_DNA"/>
</dbReference>
<dbReference type="Pfam" id="PF07542">
    <property type="entry name" value="ATP12"/>
    <property type="match status" value="1"/>
</dbReference>
<protein>
    <recommendedName>
        <fullName evidence="10">Large ribosomal subunit protein uL14m</fullName>
    </recommendedName>
</protein>
<dbReference type="SMART" id="SM01374">
    <property type="entry name" value="Ribosomal_L14"/>
    <property type="match status" value="1"/>
</dbReference>
<dbReference type="Gene3D" id="3.30.2180.10">
    <property type="entry name" value="ATP12-like"/>
    <property type="match status" value="1"/>
</dbReference>
<evidence type="ECO:0000256" key="8">
    <source>
        <dbReference type="ARBA" id="ARBA00023274"/>
    </source>
</evidence>
<comment type="similarity">
    <text evidence="2">Belongs to the ATP12 family.</text>
</comment>
<dbReference type="PANTHER" id="PTHR21013">
    <property type="entry name" value="ATP SYNTHASE MITOCHONDRIAL F1 COMPLEX ASSEMBLY FACTOR 2/ATP12 PROTEIN, MITOCHONDRIAL PRECURSOR"/>
    <property type="match status" value="1"/>
</dbReference>
<dbReference type="InterPro" id="IPR036853">
    <property type="entry name" value="Ribosomal_uL14_sf"/>
</dbReference>
<gene>
    <name evidence="11" type="ORF">G7K_5483-t1</name>
</gene>
<dbReference type="PANTHER" id="PTHR21013:SF10">
    <property type="entry name" value="ATP SYNTHASE MITOCHONDRIAL F1 COMPLEX ASSEMBLY FACTOR 2"/>
    <property type="match status" value="1"/>
</dbReference>
<dbReference type="InterPro" id="IPR005745">
    <property type="entry name" value="Ribosomal_uL14_bac-type"/>
</dbReference>
<dbReference type="GO" id="GO:0003735">
    <property type="term" value="F:structural constituent of ribosome"/>
    <property type="evidence" value="ECO:0007669"/>
    <property type="project" value="InterPro"/>
</dbReference>
<organism evidence="11 12">
    <name type="scientific">Saitoella complicata (strain BCRC 22490 / CBS 7301 / JCM 7358 / NBRC 10748 / NRRL Y-17804)</name>
    <dbReference type="NCBI Taxonomy" id="698492"/>
    <lineage>
        <taxon>Eukaryota</taxon>
        <taxon>Fungi</taxon>
        <taxon>Dikarya</taxon>
        <taxon>Ascomycota</taxon>
        <taxon>Taphrinomycotina</taxon>
        <taxon>Taphrinomycotina incertae sedis</taxon>
        <taxon>Saitoella</taxon>
    </lineage>
</organism>
<evidence type="ECO:0000313" key="12">
    <source>
        <dbReference type="Proteomes" id="UP000033140"/>
    </source>
</evidence>
<keyword evidence="4" id="KW-0809">Transit peptide</keyword>
<dbReference type="GO" id="GO:0006412">
    <property type="term" value="P:translation"/>
    <property type="evidence" value="ECO:0007669"/>
    <property type="project" value="InterPro"/>
</dbReference>
<comment type="function">
    <text evidence="9">Component of the mitochondrial ribosome (mitoribosome), a dedicated translation machinery responsible for the synthesis of mitochondrial genome-encoded proteins, including at least some of the essential transmembrane subunits of the mitochondrial respiratory chain. The mitoribosomes are attached to the mitochondrial inner membrane and translation products are cotranslationally integrated into the membrane.</text>
</comment>
<evidence type="ECO:0000313" key="11">
    <source>
        <dbReference type="EMBL" id="GAO51381.1"/>
    </source>
</evidence>
<keyword evidence="7" id="KW-0143">Chaperone</keyword>
<evidence type="ECO:0000256" key="6">
    <source>
        <dbReference type="ARBA" id="ARBA00023128"/>
    </source>
</evidence>
<accession>A0A0E9NNY9</accession>
<dbReference type="STRING" id="698492.A0A0E9NNY9"/>
<evidence type="ECO:0000256" key="4">
    <source>
        <dbReference type="ARBA" id="ARBA00022946"/>
    </source>
</evidence>
<keyword evidence="12" id="KW-1185">Reference proteome</keyword>
<name>A0A0E9NNY9_SAICN</name>
<evidence type="ECO:0000256" key="7">
    <source>
        <dbReference type="ARBA" id="ARBA00023186"/>
    </source>
</evidence>
<evidence type="ECO:0000256" key="3">
    <source>
        <dbReference type="ARBA" id="ARBA00010745"/>
    </source>
</evidence>
<keyword evidence="8" id="KW-0687">Ribonucleoprotein</keyword>
<dbReference type="InterPro" id="IPR011419">
    <property type="entry name" value="ATP12_ATP_synth-F1-assembly"/>
</dbReference>
<dbReference type="HAMAP" id="MF_01367">
    <property type="entry name" value="Ribosomal_uL14"/>
    <property type="match status" value="1"/>
</dbReference>
<evidence type="ECO:0000256" key="5">
    <source>
        <dbReference type="ARBA" id="ARBA00022980"/>
    </source>
</evidence>
<dbReference type="CDD" id="cd00337">
    <property type="entry name" value="Ribosomal_uL14"/>
    <property type="match status" value="1"/>
</dbReference>
<comment type="subcellular location">
    <subcellularLocation>
        <location evidence="1">Mitochondrion</location>
    </subcellularLocation>
</comment>
<keyword evidence="5" id="KW-0689">Ribosomal protein</keyword>
<comment type="similarity">
    <text evidence="3">Belongs to the universal ribosomal protein uL14 family.</text>
</comment>
<dbReference type="GO" id="GO:0015934">
    <property type="term" value="C:large ribosomal subunit"/>
    <property type="evidence" value="ECO:0007669"/>
    <property type="project" value="InterPro"/>
</dbReference>